<sequence length="59" mass="6640">MYFISMVDREFHQYGARAYLFQSLADAWLDPRPKSRNGVVSGARACAIIEASRVMISAD</sequence>
<dbReference type="KEGG" id="rhf:EUB48_05940"/>
<accession>A0A515D8Z2</accession>
<evidence type="ECO:0000313" key="2">
    <source>
        <dbReference type="Proteomes" id="UP000316798"/>
    </source>
</evidence>
<dbReference type="AlphaFoldDB" id="A0A515D8Z2"/>
<reference evidence="1 2" key="1">
    <citation type="submission" date="2019-01" db="EMBL/GenBank/DDBJ databases">
        <title>Genomic insights into a novel species Rhodoferax sp.</title>
        <authorList>
            <person name="Jin L."/>
        </authorList>
    </citation>
    <scope>NUCLEOTIDE SEQUENCE [LARGE SCALE GENOMIC DNA]</scope>
    <source>
        <strain evidence="1 2">CHu59-6-5</strain>
    </source>
</reference>
<gene>
    <name evidence="1" type="ORF">EUB48_05940</name>
</gene>
<dbReference type="RefSeq" id="WP_142818040.1">
    <property type="nucleotide sequence ID" value="NZ_CP035503.1"/>
</dbReference>
<dbReference type="Proteomes" id="UP000316798">
    <property type="component" value="Chromosome"/>
</dbReference>
<dbReference type="EMBL" id="CP035503">
    <property type="protein sequence ID" value="QDL36882.1"/>
    <property type="molecule type" value="Genomic_DNA"/>
</dbReference>
<protein>
    <submittedName>
        <fullName evidence="1">Uncharacterized protein</fullName>
    </submittedName>
</protein>
<proteinExistence type="predicted"/>
<keyword evidence="2" id="KW-1185">Reference proteome</keyword>
<evidence type="ECO:0000313" key="1">
    <source>
        <dbReference type="EMBL" id="QDL36882.1"/>
    </source>
</evidence>
<name>A0A515D8Z2_9BURK</name>
<organism evidence="1 2">
    <name type="scientific">Rhodoferax sediminis</name>
    <dbReference type="NCBI Taxonomy" id="2509614"/>
    <lineage>
        <taxon>Bacteria</taxon>
        <taxon>Pseudomonadati</taxon>
        <taxon>Pseudomonadota</taxon>
        <taxon>Betaproteobacteria</taxon>
        <taxon>Burkholderiales</taxon>
        <taxon>Comamonadaceae</taxon>
        <taxon>Rhodoferax</taxon>
    </lineage>
</organism>